<dbReference type="AlphaFoldDB" id="A0AAN1VYS3"/>
<evidence type="ECO:0000313" key="2">
    <source>
        <dbReference type="EMBL" id="BBI98524.1"/>
    </source>
</evidence>
<dbReference type="KEGG" id="fku:FGKAn22_02170"/>
<keyword evidence="1" id="KW-0732">Signal</keyword>
<evidence type="ECO:0000256" key="1">
    <source>
        <dbReference type="SAM" id="SignalP"/>
    </source>
</evidence>
<evidence type="ECO:0000313" key="3">
    <source>
        <dbReference type="Proteomes" id="UP001319121"/>
    </source>
</evidence>
<accession>A0AAN1VYS3</accession>
<name>A0AAN1VYS3_9PROT</name>
<organism evidence="2 3">
    <name type="scientific">Ferrigenium kumadai</name>
    <dbReference type="NCBI Taxonomy" id="1682490"/>
    <lineage>
        <taxon>Bacteria</taxon>
        <taxon>Pseudomonadati</taxon>
        <taxon>Pseudomonadota</taxon>
        <taxon>Betaproteobacteria</taxon>
        <taxon>Nitrosomonadales</taxon>
        <taxon>Gallionellaceae</taxon>
        <taxon>Ferrigenium</taxon>
    </lineage>
</organism>
<gene>
    <name evidence="2" type="ORF">FGKAn22_02170</name>
</gene>
<sequence length="133" mass="14770">MKKIAAIALLSAIVPVPVYAVDDNAYVSIKADDEALNTPAYETRRLIVERLEKLSKFSLVEVSDNFSLYGKLSFPRIKSSDADNVIQRDAPTYGLHAQFNSPLRIGIRFGWDRYIAGQNANGNLYSLTAAVKF</sequence>
<proteinExistence type="predicted"/>
<keyword evidence="3" id="KW-1185">Reference proteome</keyword>
<dbReference type="RefSeq" id="WP_212786159.1">
    <property type="nucleotide sequence ID" value="NZ_AP019536.1"/>
</dbReference>
<protein>
    <submittedName>
        <fullName evidence="2">Uncharacterized protein</fullName>
    </submittedName>
</protein>
<feature type="chain" id="PRO_5042964248" evidence="1">
    <location>
        <begin position="21"/>
        <end position="133"/>
    </location>
</feature>
<reference evidence="2 3" key="1">
    <citation type="submission" date="2019-03" db="EMBL/GenBank/DDBJ databases">
        <title>Complete genome sequence of Ferrigenium kumadai strain An22, a microaerophilic iron-oxidizing bacterium isolated from a paddy field soil.</title>
        <authorList>
            <person name="Watanabe T."/>
            <person name="Asakawa S."/>
        </authorList>
    </citation>
    <scope>NUCLEOTIDE SEQUENCE [LARGE SCALE GENOMIC DNA]</scope>
    <source>
        <strain evidence="2 3">An22</strain>
    </source>
</reference>
<dbReference type="Proteomes" id="UP001319121">
    <property type="component" value="Chromosome"/>
</dbReference>
<dbReference type="EMBL" id="AP019536">
    <property type="protein sequence ID" value="BBI98524.1"/>
    <property type="molecule type" value="Genomic_DNA"/>
</dbReference>
<feature type="signal peptide" evidence="1">
    <location>
        <begin position="1"/>
        <end position="20"/>
    </location>
</feature>